<dbReference type="InterPro" id="IPR038269">
    <property type="entry name" value="SCAN_sf"/>
</dbReference>
<evidence type="ECO:0000256" key="2">
    <source>
        <dbReference type="ARBA" id="ARBA00005961"/>
    </source>
</evidence>
<keyword evidence="6 10" id="KW-0675">Receptor</keyword>
<evidence type="ECO:0000313" key="11">
    <source>
        <dbReference type="Proteomes" id="UP000289886"/>
    </source>
</evidence>
<comment type="similarity">
    <text evidence="2">Belongs to the GDNFR family.</text>
</comment>
<accession>A0A444V372</accession>
<feature type="region of interest" description="Disordered" evidence="8">
    <location>
        <begin position="183"/>
        <end position="266"/>
    </location>
</feature>
<dbReference type="InterPro" id="IPR016017">
    <property type="entry name" value="GDNF/GAS1"/>
</dbReference>
<protein>
    <submittedName>
        <fullName evidence="10">GDNF family receptor alpha-2</fullName>
    </submittedName>
</protein>
<name>A0A444V372_ACIRT</name>
<dbReference type="GO" id="GO:0043235">
    <property type="term" value="C:receptor complex"/>
    <property type="evidence" value="ECO:0007669"/>
    <property type="project" value="TreeGrafter"/>
</dbReference>
<keyword evidence="4" id="KW-0732">Signal</keyword>
<evidence type="ECO:0000256" key="1">
    <source>
        <dbReference type="ARBA" id="ARBA00004236"/>
    </source>
</evidence>
<evidence type="ECO:0000256" key="3">
    <source>
        <dbReference type="ARBA" id="ARBA00022475"/>
    </source>
</evidence>
<dbReference type="AlphaFoldDB" id="A0A444V372"/>
<feature type="region of interest" description="Disordered" evidence="8">
    <location>
        <begin position="93"/>
        <end position="126"/>
    </location>
</feature>
<evidence type="ECO:0000256" key="4">
    <source>
        <dbReference type="ARBA" id="ARBA00022729"/>
    </source>
</evidence>
<evidence type="ECO:0000256" key="5">
    <source>
        <dbReference type="ARBA" id="ARBA00023136"/>
    </source>
</evidence>
<dbReference type="PANTHER" id="PTHR10269:SF4">
    <property type="entry name" value="GDNF FAMILY RECEPTOR ALPHA-2"/>
    <property type="match status" value="1"/>
</dbReference>
<dbReference type="SUPFAM" id="SSF110035">
    <property type="entry name" value="GDNF receptor-like"/>
    <property type="match status" value="1"/>
</dbReference>
<dbReference type="Pfam" id="PF02351">
    <property type="entry name" value="GDNF"/>
    <property type="match status" value="1"/>
</dbReference>
<evidence type="ECO:0000259" key="9">
    <source>
        <dbReference type="Pfam" id="PF02351"/>
    </source>
</evidence>
<dbReference type="GO" id="GO:0038023">
    <property type="term" value="F:signaling receptor activity"/>
    <property type="evidence" value="ECO:0007669"/>
    <property type="project" value="InterPro"/>
</dbReference>
<keyword evidence="3" id="KW-1003">Cell membrane</keyword>
<keyword evidence="5" id="KW-0472">Membrane</keyword>
<keyword evidence="7" id="KW-0325">Glycoprotein</keyword>
<organism evidence="10 11">
    <name type="scientific">Acipenser ruthenus</name>
    <name type="common">Sterlet sturgeon</name>
    <dbReference type="NCBI Taxonomy" id="7906"/>
    <lineage>
        <taxon>Eukaryota</taxon>
        <taxon>Metazoa</taxon>
        <taxon>Chordata</taxon>
        <taxon>Craniata</taxon>
        <taxon>Vertebrata</taxon>
        <taxon>Euteleostomi</taxon>
        <taxon>Actinopterygii</taxon>
        <taxon>Chondrostei</taxon>
        <taxon>Acipenseriformes</taxon>
        <taxon>Acipenseridae</taxon>
        <taxon>Acipenser</taxon>
    </lineage>
</organism>
<evidence type="ECO:0000256" key="6">
    <source>
        <dbReference type="ARBA" id="ARBA00023170"/>
    </source>
</evidence>
<dbReference type="InterPro" id="IPR037193">
    <property type="entry name" value="GDNF_alpha"/>
</dbReference>
<dbReference type="Gene3D" id="1.10.220.110">
    <property type="entry name" value="GDNF binding domain"/>
    <property type="match status" value="1"/>
</dbReference>
<dbReference type="GO" id="GO:0007169">
    <property type="term" value="P:cell surface receptor protein tyrosine kinase signaling pathway"/>
    <property type="evidence" value="ECO:0007669"/>
    <property type="project" value="UniProtKB-ARBA"/>
</dbReference>
<dbReference type="GO" id="GO:0009897">
    <property type="term" value="C:external side of plasma membrane"/>
    <property type="evidence" value="ECO:0007669"/>
    <property type="project" value="TreeGrafter"/>
</dbReference>
<feature type="region of interest" description="Disordered" evidence="8">
    <location>
        <begin position="286"/>
        <end position="353"/>
    </location>
</feature>
<evidence type="ECO:0000313" key="10">
    <source>
        <dbReference type="EMBL" id="RXM94863.1"/>
    </source>
</evidence>
<feature type="domain" description="GDNF/GAS1" evidence="9">
    <location>
        <begin position="36"/>
        <end position="81"/>
    </location>
</feature>
<proteinExistence type="inferred from homology"/>
<dbReference type="GO" id="GO:0007399">
    <property type="term" value="P:nervous system development"/>
    <property type="evidence" value="ECO:0007669"/>
    <property type="project" value="TreeGrafter"/>
</dbReference>
<sequence length="514" mass="56334">MAYYTVMNANAIFNVNGCKSTTFDEDNLFAGPKHSRFDLTPNYIDSSSTNITVSPWCSCKGSGNREEECEKFLRDFRDNSCLRNAIQAFGNGTDTNLAPKTPSSSVTQSVKTTVTEDIPNPSINPIDIKPGDDACVFPTCANLQEERNEGFQALRAKFHTQTDMSEAKPPPPVLVRQANVFSSNSQANGPFKPSPRGSPLSSNVSTPPAPKIQGAIRAFGESPRFPKPETVKSGSPGNERPSPAALFPRTPGPGRVISSDGGELLDSPVKSKAEEFRQNLMLMQQVNRGSPDGPRETPRPAAPSPALVPPLRSQKSVTETPAPLRKPPPPETTLGSKPIKPKRPPLVNLDNFRKGKLPQLPGRLPVGKMIEAYLDTEALALSAWWLQTQWASYLLPRLTGGGTDSDENSVLCRDDGLPHSSGGYSEGFLRKFCEEVFLAEEHLRTITHRLDDYAMRWLNLDATTKARLVEVIIGERFVECSVLGPRFWVRLPHSERVYAHSSGGYSRGLPKKIL</sequence>
<gene>
    <name evidence="10" type="ORF">EOD39_17520</name>
</gene>
<dbReference type="EMBL" id="SCEB01002905">
    <property type="protein sequence ID" value="RXM94863.1"/>
    <property type="molecule type" value="Genomic_DNA"/>
</dbReference>
<dbReference type="InterPro" id="IPR003438">
    <property type="entry name" value="GDNF_rcpt"/>
</dbReference>
<dbReference type="PANTHER" id="PTHR10269">
    <property type="entry name" value="GDNF RECEPTOR ALPHA"/>
    <property type="match status" value="1"/>
</dbReference>
<dbReference type="Gene3D" id="1.10.4020.10">
    <property type="entry name" value="DNA breaking-rejoining enzymes"/>
    <property type="match status" value="1"/>
</dbReference>
<comment type="subcellular location">
    <subcellularLocation>
        <location evidence="1">Cell membrane</location>
    </subcellularLocation>
</comment>
<dbReference type="SUPFAM" id="SSF47353">
    <property type="entry name" value="Retrovirus capsid dimerization domain-like"/>
    <property type="match status" value="1"/>
</dbReference>
<evidence type="ECO:0000256" key="8">
    <source>
        <dbReference type="SAM" id="MobiDB-lite"/>
    </source>
</evidence>
<evidence type="ECO:0000256" key="7">
    <source>
        <dbReference type="ARBA" id="ARBA00023180"/>
    </source>
</evidence>
<dbReference type="Proteomes" id="UP000289886">
    <property type="component" value="Unassembled WGS sequence"/>
</dbReference>
<comment type="caution">
    <text evidence="10">The sequence shown here is derived from an EMBL/GenBank/DDBJ whole genome shotgun (WGS) entry which is preliminary data.</text>
</comment>
<feature type="compositionally biased region" description="Low complexity" evidence="8">
    <location>
        <begin position="99"/>
        <end position="126"/>
    </location>
</feature>
<reference evidence="10 11" key="1">
    <citation type="submission" date="2019-01" db="EMBL/GenBank/DDBJ databases">
        <title>Draft Genome and Complete Hox-Cluster Characterization of the Sterlet Sturgeon (Acipenser ruthenus).</title>
        <authorList>
            <person name="Wei Q."/>
        </authorList>
    </citation>
    <scope>NUCLEOTIDE SEQUENCE [LARGE SCALE GENOMIC DNA]</scope>
    <source>
        <strain evidence="10">WHYD16114868_AA</strain>
        <tissue evidence="10">Blood</tissue>
    </source>
</reference>
<keyword evidence="11" id="KW-1185">Reference proteome</keyword>